<evidence type="ECO:0000313" key="2">
    <source>
        <dbReference type="EMBL" id="CAD2184951.1"/>
    </source>
</evidence>
<feature type="chain" id="PRO_5028428038" evidence="1">
    <location>
        <begin position="27"/>
        <end position="58"/>
    </location>
</feature>
<reference evidence="2 3" key="1">
    <citation type="submission" date="2020-08" db="EMBL/GenBank/DDBJ databases">
        <authorList>
            <person name="Koutsovoulos G."/>
            <person name="Danchin GJ E."/>
        </authorList>
    </citation>
    <scope>NUCLEOTIDE SEQUENCE [LARGE SCALE GENOMIC DNA]</scope>
</reference>
<dbReference type="Proteomes" id="UP000580250">
    <property type="component" value="Unassembled WGS sequence"/>
</dbReference>
<dbReference type="EMBL" id="CAJEWN010000523">
    <property type="protein sequence ID" value="CAD2184951.1"/>
    <property type="molecule type" value="Genomic_DNA"/>
</dbReference>
<comment type="caution">
    <text evidence="2">The sequence shown here is derived from an EMBL/GenBank/DDBJ whole genome shotgun (WGS) entry which is preliminary data.</text>
</comment>
<protein>
    <submittedName>
        <fullName evidence="2">Uncharacterized protein</fullName>
    </submittedName>
</protein>
<accession>A0A6V7WD74</accession>
<feature type="signal peptide" evidence="1">
    <location>
        <begin position="1"/>
        <end position="26"/>
    </location>
</feature>
<proteinExistence type="predicted"/>
<evidence type="ECO:0000313" key="3">
    <source>
        <dbReference type="Proteomes" id="UP000580250"/>
    </source>
</evidence>
<keyword evidence="1" id="KW-0732">Signal</keyword>
<gene>
    <name evidence="2" type="ORF">MENT_LOCUS37340</name>
</gene>
<evidence type="ECO:0000256" key="1">
    <source>
        <dbReference type="SAM" id="SignalP"/>
    </source>
</evidence>
<dbReference type="AlphaFoldDB" id="A0A6V7WD74"/>
<organism evidence="2 3">
    <name type="scientific">Meloidogyne enterolobii</name>
    <name type="common">Root-knot nematode worm</name>
    <name type="synonym">Meloidogyne mayaguensis</name>
    <dbReference type="NCBI Taxonomy" id="390850"/>
    <lineage>
        <taxon>Eukaryota</taxon>
        <taxon>Metazoa</taxon>
        <taxon>Ecdysozoa</taxon>
        <taxon>Nematoda</taxon>
        <taxon>Chromadorea</taxon>
        <taxon>Rhabditida</taxon>
        <taxon>Tylenchina</taxon>
        <taxon>Tylenchomorpha</taxon>
        <taxon>Tylenchoidea</taxon>
        <taxon>Meloidogynidae</taxon>
        <taxon>Meloidogyninae</taxon>
        <taxon>Meloidogyne</taxon>
    </lineage>
</organism>
<name>A0A6V7WD74_MELEN</name>
<sequence length="58" mass="6973">MRTVFLSFSNFLTISFSSWDWTLCRGFLFSPTLPQRLKNRFLFFFLKTTEVKIIGQEE</sequence>